<comment type="caution">
    <text evidence="1">The sequence shown here is derived from an EMBL/GenBank/DDBJ whole genome shotgun (WGS) entry which is preliminary data.</text>
</comment>
<dbReference type="Pfam" id="PF13738">
    <property type="entry name" value="Pyr_redox_3"/>
    <property type="match status" value="1"/>
</dbReference>
<sequence length="507" mass="56598">MAAIESAPDEHTPIAVIGAGVAGIGLAVSLRAAGFEDFVILERAADLGGTWQANTYPGCACDVPSQLYSYSFAPNPDWSRTYGRQPEILDYLRGVAHRHDVVRHMRFGSEVHRAQWDEARRRWLVHTGRGVLSADVLISAVGPFSEAKIPNVPGRESFRGTQFHSLHWDHDHDLTGERIAVVGTGASAVQFIPEIAPKARRLTVFQRSAPWIVSRFDRPTLGPERALLRRLPVLGTALRGAYYAGIESFGLVGFVDRRFRHPFQMLSALQLRRQVRDPELRRKLTPDYMIGCKRAIFSDAYYPALTRPDVEVVTDSIAEIRPDAIVTADGSAYPVDTIVWGTGFGAIPQLYDRIIGSGELSVADHYRRRPSSYLGAAIAGFPNMFLTLGPFGAAGNQSAIYMIESQIGYIVDALRTMRDNEIDRVEVRASVQNRFLDEMHRRSRDTVWLGGGCDSYYTTDKGENAGLYPNWSFEYRRRVARFDADSYLLSRRAAHPEPNHAEMSAVR</sequence>
<proteinExistence type="predicted"/>
<evidence type="ECO:0000313" key="2">
    <source>
        <dbReference type="Proteomes" id="UP000523447"/>
    </source>
</evidence>
<reference evidence="1 2" key="1">
    <citation type="submission" date="2020-04" db="EMBL/GenBank/DDBJ databases">
        <title>MicrobeNet Type strains.</title>
        <authorList>
            <person name="Nicholson A.C."/>
        </authorList>
    </citation>
    <scope>NUCLEOTIDE SEQUENCE [LARGE SCALE GENOMIC DNA]</scope>
    <source>
        <strain evidence="1 2">DSM 44445</strain>
    </source>
</reference>
<dbReference type="EMBL" id="JAAXPE010000008">
    <property type="protein sequence ID" value="NKY86135.1"/>
    <property type="molecule type" value="Genomic_DNA"/>
</dbReference>
<organism evidence="1 2">
    <name type="scientific">Nocardia veterana</name>
    <dbReference type="NCBI Taxonomy" id="132249"/>
    <lineage>
        <taxon>Bacteria</taxon>
        <taxon>Bacillati</taxon>
        <taxon>Actinomycetota</taxon>
        <taxon>Actinomycetes</taxon>
        <taxon>Mycobacteriales</taxon>
        <taxon>Nocardiaceae</taxon>
        <taxon>Nocardia</taxon>
    </lineage>
</organism>
<dbReference type="Proteomes" id="UP000523447">
    <property type="component" value="Unassembled WGS sequence"/>
</dbReference>
<dbReference type="InterPro" id="IPR036188">
    <property type="entry name" value="FAD/NAD-bd_sf"/>
</dbReference>
<name>A0A7X6RHK6_9NOCA</name>
<evidence type="ECO:0000313" key="1">
    <source>
        <dbReference type="EMBL" id="NKY86135.1"/>
    </source>
</evidence>
<dbReference type="AlphaFoldDB" id="A0A7X6RHK6"/>
<dbReference type="SUPFAM" id="SSF51905">
    <property type="entry name" value="FAD/NAD(P)-binding domain"/>
    <property type="match status" value="3"/>
</dbReference>
<dbReference type="PANTHER" id="PTHR42877:SF4">
    <property type="entry name" value="FAD_NAD(P)-BINDING DOMAIN-CONTAINING PROTEIN-RELATED"/>
    <property type="match status" value="1"/>
</dbReference>
<protein>
    <submittedName>
        <fullName evidence="1">NAD(P)/FAD-dependent oxidoreductase</fullName>
    </submittedName>
</protein>
<dbReference type="Gene3D" id="3.50.50.60">
    <property type="entry name" value="FAD/NAD(P)-binding domain"/>
    <property type="match status" value="2"/>
</dbReference>
<dbReference type="PANTHER" id="PTHR42877">
    <property type="entry name" value="L-ORNITHINE N(5)-MONOOXYGENASE-RELATED"/>
    <property type="match status" value="1"/>
</dbReference>
<keyword evidence="2" id="KW-1185">Reference proteome</keyword>
<gene>
    <name evidence="1" type="ORF">HGA07_10920</name>
</gene>
<accession>A0A7X6RHK6</accession>
<dbReference type="InterPro" id="IPR051209">
    <property type="entry name" value="FAD-bind_Monooxygenase_sf"/>
</dbReference>
<dbReference type="RefSeq" id="WP_040720816.1">
    <property type="nucleotide sequence ID" value="NZ_CAWPHS010000078.1"/>
</dbReference>